<evidence type="ECO:0000256" key="1">
    <source>
        <dbReference type="SAM" id="Coils"/>
    </source>
</evidence>
<organism evidence="4 5">
    <name type="scientific">Shewanella avicenniae</name>
    <dbReference type="NCBI Taxonomy" id="2814294"/>
    <lineage>
        <taxon>Bacteria</taxon>
        <taxon>Pseudomonadati</taxon>
        <taxon>Pseudomonadota</taxon>
        <taxon>Gammaproteobacteria</taxon>
        <taxon>Alteromonadales</taxon>
        <taxon>Shewanellaceae</taxon>
        <taxon>Shewanella</taxon>
    </lineage>
</organism>
<dbReference type="EMBL" id="CP071503">
    <property type="protein sequence ID" value="QSX32864.1"/>
    <property type="molecule type" value="Genomic_DNA"/>
</dbReference>
<reference evidence="4 5" key="1">
    <citation type="submission" date="2021-03" db="EMBL/GenBank/DDBJ databases">
        <title>Novel species identification of genus Shewanella.</title>
        <authorList>
            <person name="Liu G."/>
            <person name="Zhang Q."/>
        </authorList>
    </citation>
    <scope>NUCLEOTIDE SEQUENCE [LARGE SCALE GENOMIC DNA]</scope>
    <source>
        <strain evidence="4 5">FJAT-51800</strain>
    </source>
</reference>
<proteinExistence type="predicted"/>
<keyword evidence="3" id="KW-0732">Signal</keyword>
<dbReference type="Proteomes" id="UP000662770">
    <property type="component" value="Chromosome"/>
</dbReference>
<keyword evidence="5" id="KW-1185">Reference proteome</keyword>
<feature type="chain" id="PRO_5047073972" evidence="3">
    <location>
        <begin position="21"/>
        <end position="334"/>
    </location>
</feature>
<gene>
    <name evidence="4" type="ORF">JYB87_14085</name>
</gene>
<dbReference type="RefSeq" id="WP_207354104.1">
    <property type="nucleotide sequence ID" value="NZ_CP071503.1"/>
</dbReference>
<evidence type="ECO:0000256" key="2">
    <source>
        <dbReference type="SAM" id="MobiDB-lite"/>
    </source>
</evidence>
<accession>A0ABX7QN37</accession>
<feature type="signal peptide" evidence="3">
    <location>
        <begin position="1"/>
        <end position="20"/>
    </location>
</feature>
<keyword evidence="1" id="KW-0175">Coiled coil</keyword>
<feature type="region of interest" description="Disordered" evidence="2">
    <location>
        <begin position="26"/>
        <end position="46"/>
    </location>
</feature>
<feature type="coiled-coil region" evidence="1">
    <location>
        <begin position="49"/>
        <end position="95"/>
    </location>
</feature>
<evidence type="ECO:0000256" key="3">
    <source>
        <dbReference type="SAM" id="SignalP"/>
    </source>
</evidence>
<evidence type="ECO:0000313" key="5">
    <source>
        <dbReference type="Proteomes" id="UP000662770"/>
    </source>
</evidence>
<sequence>MWRSIVLLALQGGIMSAATAATNAQDGLSSASEQNSQTQQVQTQETPAQLEARLQMMELKNREQELKLKAKELKLKEQELALRAQKLKENQLEQKVAKEKPSFAYRFENESSESPQAIENKIKGYISAGEFSRQANTDLAEIYVGDKTKVFDYRLLEKTIIHHINSEDALSSKVFKKKPQIESIYFGIGRAYWAYNLKELQTSEEKLIKGMVYTLKVFEDQKYKHMPLSEEENQKIVLEQNQLWDSYINGDLEAKKAIYLKFKKETDKLDEMGKGNMRVLNNALLVTLEKLTYQYIKTKKWDLVEKDGPKMNIFSKINFTPSQVSELYEAAFKK</sequence>
<evidence type="ECO:0000313" key="4">
    <source>
        <dbReference type="EMBL" id="QSX32864.1"/>
    </source>
</evidence>
<feature type="compositionally biased region" description="Low complexity" evidence="2">
    <location>
        <begin position="34"/>
        <end position="46"/>
    </location>
</feature>
<protein>
    <submittedName>
        <fullName evidence="4">Uncharacterized protein</fullName>
    </submittedName>
</protein>
<name>A0ABX7QN37_9GAMM</name>